<dbReference type="InterPro" id="IPR012677">
    <property type="entry name" value="Nucleotide-bd_a/b_plait_sf"/>
</dbReference>
<reference evidence="6" key="1">
    <citation type="submission" date="2016-06" db="EMBL/GenBank/DDBJ databases">
        <title>Parallel loss of symbiosis genes in relatives of nitrogen-fixing non-legume Parasponia.</title>
        <authorList>
            <person name="Van Velzen R."/>
            <person name="Holmer R."/>
            <person name="Bu F."/>
            <person name="Rutten L."/>
            <person name="Van Zeijl A."/>
            <person name="Liu W."/>
            <person name="Santuari L."/>
            <person name="Cao Q."/>
            <person name="Sharma T."/>
            <person name="Shen D."/>
            <person name="Roswanjaya Y."/>
            <person name="Wardhani T."/>
            <person name="Kalhor M.S."/>
            <person name="Jansen J."/>
            <person name="Van den Hoogen J."/>
            <person name="Gungor B."/>
            <person name="Hartog M."/>
            <person name="Hontelez J."/>
            <person name="Verver J."/>
            <person name="Yang W.-C."/>
            <person name="Schijlen E."/>
            <person name="Repin R."/>
            <person name="Schilthuizen M."/>
            <person name="Schranz E."/>
            <person name="Heidstra R."/>
            <person name="Miyata K."/>
            <person name="Fedorova E."/>
            <person name="Kohlen W."/>
            <person name="Bisseling T."/>
            <person name="Smit S."/>
            <person name="Geurts R."/>
        </authorList>
    </citation>
    <scope>NUCLEOTIDE SEQUENCE [LARGE SCALE GENOMIC DNA]</scope>
    <source>
        <strain evidence="6">cv. WU1-14</strain>
    </source>
</reference>
<keyword evidence="6" id="KW-1185">Reference proteome</keyword>
<feature type="domain" description="RRM" evidence="4">
    <location>
        <begin position="23"/>
        <end position="100"/>
    </location>
</feature>
<dbReference type="PANTHER" id="PTHR48032:SF12">
    <property type="entry name" value="RRM DOMAIN-CONTAINING PROTEIN"/>
    <property type="match status" value="1"/>
</dbReference>
<gene>
    <name evidence="5" type="ORF">PanWU01x14_348960</name>
</gene>
<evidence type="ECO:0000256" key="2">
    <source>
        <dbReference type="ARBA" id="ARBA00022884"/>
    </source>
</evidence>
<dbReference type="Gene3D" id="3.30.70.330">
    <property type="match status" value="1"/>
</dbReference>
<evidence type="ECO:0000259" key="4">
    <source>
        <dbReference type="PROSITE" id="PS50102"/>
    </source>
</evidence>
<dbReference type="GO" id="GO:0003729">
    <property type="term" value="F:mRNA binding"/>
    <property type="evidence" value="ECO:0007669"/>
    <property type="project" value="TreeGrafter"/>
</dbReference>
<evidence type="ECO:0000256" key="3">
    <source>
        <dbReference type="PROSITE-ProRule" id="PRU00176"/>
    </source>
</evidence>
<dbReference type="PANTHER" id="PTHR48032">
    <property type="entry name" value="RNA-BINDING PROTEIN MUSASHI HOMOLOG RBP6"/>
    <property type="match status" value="1"/>
</dbReference>
<dbReference type="InterPro" id="IPR035979">
    <property type="entry name" value="RBD_domain_sf"/>
</dbReference>
<keyword evidence="1" id="KW-0677">Repeat</keyword>
<dbReference type="OrthoDB" id="1875751at2759"/>
<dbReference type="SMART" id="SM00360">
    <property type="entry name" value="RRM"/>
    <property type="match status" value="1"/>
</dbReference>
<dbReference type="AlphaFoldDB" id="A0A2P5ABG9"/>
<dbReference type="STRING" id="3476.A0A2P5ABG9"/>
<accession>A0A2P5ABG9</accession>
<dbReference type="PROSITE" id="PS50102">
    <property type="entry name" value="RRM"/>
    <property type="match status" value="1"/>
</dbReference>
<dbReference type="Pfam" id="PF00076">
    <property type="entry name" value="RRM_1"/>
    <property type="match status" value="1"/>
</dbReference>
<keyword evidence="2 3" id="KW-0694">RNA-binding</keyword>
<organism evidence="5 6">
    <name type="scientific">Parasponia andersonii</name>
    <name type="common">Sponia andersonii</name>
    <dbReference type="NCBI Taxonomy" id="3476"/>
    <lineage>
        <taxon>Eukaryota</taxon>
        <taxon>Viridiplantae</taxon>
        <taxon>Streptophyta</taxon>
        <taxon>Embryophyta</taxon>
        <taxon>Tracheophyta</taxon>
        <taxon>Spermatophyta</taxon>
        <taxon>Magnoliopsida</taxon>
        <taxon>eudicotyledons</taxon>
        <taxon>Gunneridae</taxon>
        <taxon>Pentapetalae</taxon>
        <taxon>rosids</taxon>
        <taxon>fabids</taxon>
        <taxon>Rosales</taxon>
        <taxon>Cannabaceae</taxon>
        <taxon>Parasponia</taxon>
    </lineage>
</organism>
<evidence type="ECO:0000256" key="1">
    <source>
        <dbReference type="ARBA" id="ARBA00022737"/>
    </source>
</evidence>
<protein>
    <submittedName>
        <fullName evidence="5">Splicing factor-like protein</fullName>
    </submittedName>
</protein>
<feature type="non-terminal residue" evidence="5">
    <location>
        <position position="1"/>
    </location>
</feature>
<name>A0A2P5ABG9_PARAD</name>
<dbReference type="InterPro" id="IPR000504">
    <property type="entry name" value="RRM_dom"/>
</dbReference>
<dbReference type="SUPFAM" id="SSF54928">
    <property type="entry name" value="RNA-binding domain, RBD"/>
    <property type="match status" value="1"/>
</dbReference>
<dbReference type="Proteomes" id="UP000237105">
    <property type="component" value="Unassembled WGS sequence"/>
</dbReference>
<sequence length="129" mass="14405">LLHQEKNNVTNGFEIADSDIQSKKIFVGGLPHDLNTGEFKAYFDNYSSVVDIVIMHDKQTLKGRGFGFVTFQSKETVNNALGKSFHTLKDKFVEVKRAKPKGTSVQNNNNDGIFFPNFACTVITMGFPL</sequence>
<comment type="caution">
    <text evidence="5">The sequence shown here is derived from an EMBL/GenBank/DDBJ whole genome shotgun (WGS) entry which is preliminary data.</text>
</comment>
<dbReference type="EMBL" id="JXTB01000695">
    <property type="protein sequence ID" value="PON33892.1"/>
    <property type="molecule type" value="Genomic_DNA"/>
</dbReference>
<proteinExistence type="predicted"/>
<dbReference type="GO" id="GO:0006417">
    <property type="term" value="P:regulation of translation"/>
    <property type="evidence" value="ECO:0007669"/>
    <property type="project" value="TreeGrafter"/>
</dbReference>
<evidence type="ECO:0000313" key="5">
    <source>
        <dbReference type="EMBL" id="PON33892.1"/>
    </source>
</evidence>
<evidence type="ECO:0000313" key="6">
    <source>
        <dbReference type="Proteomes" id="UP000237105"/>
    </source>
</evidence>